<keyword evidence="2" id="KW-1185">Reference proteome</keyword>
<evidence type="ECO:0000313" key="1">
    <source>
        <dbReference type="EMBL" id="KAK2120673.1"/>
    </source>
</evidence>
<accession>A0ABQ9WG85</accession>
<name>A0ABQ9WG85_SAGOE</name>
<comment type="caution">
    <text evidence="1">The sequence shown here is derived from an EMBL/GenBank/DDBJ whole genome shotgun (WGS) entry which is preliminary data.</text>
</comment>
<sequence length="142" mass="14509">MLSPLPCMEPHQGPGTALRQVRWGGTPAPGVPGSGLAPLAGSGVGAQLPSSPLSARLCHQGTYRARHLHPYVSAVQRGVAALLWPPLSVSAFLLACAPGAAVPTLGAESKRAESRQKWVSLCVDSGGCSHLEAGWGMGAQNV</sequence>
<dbReference type="Proteomes" id="UP001266305">
    <property type="component" value="Unassembled WGS sequence"/>
</dbReference>
<reference evidence="1 2" key="1">
    <citation type="submission" date="2023-05" db="EMBL/GenBank/DDBJ databases">
        <title>B98-5 Cell Line De Novo Hybrid Assembly: An Optical Mapping Approach.</title>
        <authorList>
            <person name="Kananen K."/>
            <person name="Auerbach J.A."/>
            <person name="Kautto E."/>
            <person name="Blachly J.S."/>
        </authorList>
    </citation>
    <scope>NUCLEOTIDE SEQUENCE [LARGE SCALE GENOMIC DNA]</scope>
    <source>
        <strain evidence="1">B95-8</strain>
        <tissue evidence="1">Cell line</tissue>
    </source>
</reference>
<dbReference type="EMBL" id="JASSZA010000001">
    <property type="protein sequence ID" value="KAK2120673.1"/>
    <property type="molecule type" value="Genomic_DNA"/>
</dbReference>
<protein>
    <submittedName>
        <fullName evidence="1">Uncharacterized protein</fullName>
    </submittedName>
</protein>
<proteinExistence type="predicted"/>
<evidence type="ECO:0000313" key="2">
    <source>
        <dbReference type="Proteomes" id="UP001266305"/>
    </source>
</evidence>
<gene>
    <name evidence="1" type="ORF">P7K49_002059</name>
</gene>
<organism evidence="1 2">
    <name type="scientific">Saguinus oedipus</name>
    <name type="common">Cotton-top tamarin</name>
    <name type="synonym">Oedipomidas oedipus</name>
    <dbReference type="NCBI Taxonomy" id="9490"/>
    <lineage>
        <taxon>Eukaryota</taxon>
        <taxon>Metazoa</taxon>
        <taxon>Chordata</taxon>
        <taxon>Craniata</taxon>
        <taxon>Vertebrata</taxon>
        <taxon>Euteleostomi</taxon>
        <taxon>Mammalia</taxon>
        <taxon>Eutheria</taxon>
        <taxon>Euarchontoglires</taxon>
        <taxon>Primates</taxon>
        <taxon>Haplorrhini</taxon>
        <taxon>Platyrrhini</taxon>
        <taxon>Cebidae</taxon>
        <taxon>Callitrichinae</taxon>
        <taxon>Saguinus</taxon>
    </lineage>
</organism>